<evidence type="ECO:0000259" key="2">
    <source>
        <dbReference type="Pfam" id="PF00646"/>
    </source>
</evidence>
<proteinExistence type="predicted"/>
<dbReference type="CDD" id="cd22160">
    <property type="entry name" value="F-box_AtFBL13-like"/>
    <property type="match status" value="1"/>
</dbReference>
<dbReference type="InterPro" id="IPR053781">
    <property type="entry name" value="F-box_AtFBL13-like"/>
</dbReference>
<dbReference type="PANTHER" id="PTHR34145">
    <property type="entry name" value="OS02G0105600 PROTEIN"/>
    <property type="match status" value="1"/>
</dbReference>
<gene>
    <name evidence="3" type="ORF">QYE76_066101</name>
</gene>
<accession>A0AAD8SBC6</accession>
<dbReference type="Gene3D" id="1.20.1280.50">
    <property type="match status" value="1"/>
</dbReference>
<feature type="compositionally biased region" description="Acidic residues" evidence="1">
    <location>
        <begin position="438"/>
        <end position="474"/>
    </location>
</feature>
<keyword evidence="4" id="KW-1185">Reference proteome</keyword>
<dbReference type="SUPFAM" id="SSF81383">
    <property type="entry name" value="F-box domain"/>
    <property type="match status" value="1"/>
</dbReference>
<feature type="compositionally biased region" description="Acidic residues" evidence="1">
    <location>
        <begin position="536"/>
        <end position="573"/>
    </location>
</feature>
<dbReference type="InterPro" id="IPR036047">
    <property type="entry name" value="F-box-like_dom_sf"/>
</dbReference>
<sequence>MATVFDSGGGSKRRRTDEEGERAQPSLEEAEEDRITTLPEALRLHILALLPLKSAIRTGALSTQWRALWTRRWPDPASLELRVAAHDSLRSLMESLERRGRRRIDRFSLSFEMGELTAEEFRRCLHYAAACAVADLQVHLSRGSNRILKFRLPRGNPHLQRLSVEGIGVGLPNPFRYESHPHSVLDVISLHRVTISDHDVFSLVAACPLLRTLDLRYCRGLRCGNFPAGAYLKSVTFAECKGIAGVLFRKAPGLRSFRYSGGYLAADQIPTTIDDLYLCFGGPDRGNRLGGTTYNADGRLCRLRRSCLDALIDAYNLTVITLCSSALRRVSGKARAKSIHGNAAVCRLQNLREVQLLMFAMFEENLHDIMDFLMTCCSPRLERLFVQLPTRSGQYKPQEEPSDSEEDGSEEDELEEELSEEHECKMHAWDKHLCHGEESEEDQSEQTESEEEVSEENHSEEDESEEDESEEEGSEENHSKVDESEEVWSEEDELEEESSEGSEDSHLKVDESEDDGSEEDELEKELSEDIHFKVDESEDDGSEEDELEEELSEGQASEEDLPEGEEPGEDQSEEERSEKSVEEPLGNGCENLIFLKMMNFTGRRNEMRLVRFLLKRSANLNQLILFTPSDHPKGLHKDHHLVTSDFLETKLLLLEKASLNAQIILSEPDATAVQPLHWEIFVKV</sequence>
<protein>
    <recommendedName>
        <fullName evidence="2">F-box domain-containing protein</fullName>
    </recommendedName>
</protein>
<feature type="region of interest" description="Disordered" evidence="1">
    <location>
        <begin position="1"/>
        <end position="32"/>
    </location>
</feature>
<dbReference type="SUPFAM" id="SSF52047">
    <property type="entry name" value="RNI-like"/>
    <property type="match status" value="1"/>
</dbReference>
<feature type="compositionally biased region" description="Basic and acidic residues" evidence="1">
    <location>
        <begin position="524"/>
        <end position="535"/>
    </location>
</feature>
<evidence type="ECO:0000313" key="3">
    <source>
        <dbReference type="EMBL" id="KAK1648296.1"/>
    </source>
</evidence>
<feature type="compositionally biased region" description="Acidic residues" evidence="1">
    <location>
        <begin position="400"/>
        <end position="420"/>
    </location>
</feature>
<name>A0AAD8SBC6_LOLMU</name>
<feature type="domain" description="F-box" evidence="2">
    <location>
        <begin position="37"/>
        <end position="72"/>
    </location>
</feature>
<dbReference type="InterPro" id="IPR001810">
    <property type="entry name" value="F-box_dom"/>
</dbReference>
<feature type="region of interest" description="Disordered" evidence="1">
    <location>
        <begin position="392"/>
        <end position="422"/>
    </location>
</feature>
<organism evidence="3 4">
    <name type="scientific">Lolium multiflorum</name>
    <name type="common">Italian ryegrass</name>
    <name type="synonym">Lolium perenne subsp. multiflorum</name>
    <dbReference type="NCBI Taxonomy" id="4521"/>
    <lineage>
        <taxon>Eukaryota</taxon>
        <taxon>Viridiplantae</taxon>
        <taxon>Streptophyta</taxon>
        <taxon>Embryophyta</taxon>
        <taxon>Tracheophyta</taxon>
        <taxon>Spermatophyta</taxon>
        <taxon>Magnoliopsida</taxon>
        <taxon>Liliopsida</taxon>
        <taxon>Poales</taxon>
        <taxon>Poaceae</taxon>
        <taxon>BOP clade</taxon>
        <taxon>Pooideae</taxon>
        <taxon>Poodae</taxon>
        <taxon>Poeae</taxon>
        <taxon>Poeae Chloroplast Group 2 (Poeae type)</taxon>
        <taxon>Loliodinae</taxon>
        <taxon>Loliinae</taxon>
        <taxon>Lolium</taxon>
    </lineage>
</organism>
<dbReference type="PANTHER" id="PTHR34145:SF65">
    <property type="entry name" value="FBD DOMAIN-CONTAINING PROTEIN"/>
    <property type="match status" value="1"/>
</dbReference>
<reference evidence="3" key="1">
    <citation type="submission" date="2023-07" db="EMBL/GenBank/DDBJ databases">
        <title>A chromosome-level genome assembly of Lolium multiflorum.</title>
        <authorList>
            <person name="Chen Y."/>
            <person name="Copetti D."/>
            <person name="Kolliker R."/>
            <person name="Studer B."/>
        </authorList>
    </citation>
    <scope>NUCLEOTIDE SEQUENCE</scope>
    <source>
        <strain evidence="3">02402/16</strain>
        <tissue evidence="3">Leaf</tissue>
    </source>
</reference>
<dbReference type="Gene3D" id="3.80.10.10">
    <property type="entry name" value="Ribonuclease Inhibitor"/>
    <property type="match status" value="1"/>
</dbReference>
<evidence type="ECO:0000313" key="4">
    <source>
        <dbReference type="Proteomes" id="UP001231189"/>
    </source>
</evidence>
<dbReference type="EMBL" id="JAUUTY010000004">
    <property type="protein sequence ID" value="KAK1648296.1"/>
    <property type="molecule type" value="Genomic_DNA"/>
</dbReference>
<feature type="region of interest" description="Disordered" evidence="1">
    <location>
        <begin position="435"/>
        <end position="584"/>
    </location>
</feature>
<dbReference type="Pfam" id="PF00646">
    <property type="entry name" value="F-box"/>
    <property type="match status" value="1"/>
</dbReference>
<dbReference type="Proteomes" id="UP001231189">
    <property type="component" value="Unassembled WGS sequence"/>
</dbReference>
<comment type="caution">
    <text evidence="3">The sequence shown here is derived from an EMBL/GenBank/DDBJ whole genome shotgun (WGS) entry which is preliminary data.</text>
</comment>
<dbReference type="InterPro" id="IPR053772">
    <property type="entry name" value="At1g61320/At1g61330-like"/>
</dbReference>
<feature type="compositionally biased region" description="Acidic residues" evidence="1">
    <location>
        <begin position="483"/>
        <end position="502"/>
    </location>
</feature>
<dbReference type="InterPro" id="IPR032675">
    <property type="entry name" value="LRR_dom_sf"/>
</dbReference>
<evidence type="ECO:0000256" key="1">
    <source>
        <dbReference type="SAM" id="MobiDB-lite"/>
    </source>
</evidence>
<feature type="compositionally biased region" description="Acidic residues" evidence="1">
    <location>
        <begin position="511"/>
        <end position="523"/>
    </location>
</feature>
<dbReference type="AlphaFoldDB" id="A0AAD8SBC6"/>